<dbReference type="GO" id="GO:0080120">
    <property type="term" value="P:CAAX-box protein maturation"/>
    <property type="evidence" value="ECO:0007669"/>
    <property type="project" value="UniProtKB-ARBA"/>
</dbReference>
<keyword evidence="4" id="KW-1185">Reference proteome</keyword>
<keyword evidence="1" id="KW-0812">Transmembrane</keyword>
<feature type="transmembrane region" description="Helical" evidence="1">
    <location>
        <begin position="21"/>
        <end position="42"/>
    </location>
</feature>
<keyword evidence="1" id="KW-1133">Transmembrane helix</keyword>
<protein>
    <recommendedName>
        <fullName evidence="2">CAAX prenyl protease 2/Lysostaphin resistance protein A-like domain-containing protein</fullName>
    </recommendedName>
</protein>
<dbReference type="InterPro" id="IPR003675">
    <property type="entry name" value="Rce1/LyrA-like_dom"/>
</dbReference>
<dbReference type="GO" id="GO:0004175">
    <property type="term" value="F:endopeptidase activity"/>
    <property type="evidence" value="ECO:0007669"/>
    <property type="project" value="UniProtKB-ARBA"/>
</dbReference>
<dbReference type="AlphaFoldDB" id="A0A1H1JJ20"/>
<evidence type="ECO:0000256" key="1">
    <source>
        <dbReference type="SAM" id="Phobius"/>
    </source>
</evidence>
<accession>A0A1H1JJ20</accession>
<keyword evidence="1" id="KW-0472">Membrane</keyword>
<dbReference type="Proteomes" id="UP000183487">
    <property type="component" value="Unassembled WGS sequence"/>
</dbReference>
<sequence>MSGIYLQKIKFWLLELPTVKLIALALVSTYAAALPVILYLLFVAPGQSLNGPHLGKHDALKVIVMGCIAAPLIETAVMQWGCLRLLKKLRCRTGVAIGISALLFGLSHNYSSAYILLGVLVGAVLATVFVIEDARNGRPFLATWAVHLLRNGITAAITLFAL</sequence>
<organism evidence="3 4">
    <name type="scientific">Paraburkholderia fungorum</name>
    <dbReference type="NCBI Taxonomy" id="134537"/>
    <lineage>
        <taxon>Bacteria</taxon>
        <taxon>Pseudomonadati</taxon>
        <taxon>Pseudomonadota</taxon>
        <taxon>Betaproteobacteria</taxon>
        <taxon>Burkholderiales</taxon>
        <taxon>Burkholderiaceae</taxon>
        <taxon>Paraburkholderia</taxon>
    </lineage>
</organism>
<reference evidence="4" key="1">
    <citation type="submission" date="2016-10" db="EMBL/GenBank/DDBJ databases">
        <authorList>
            <person name="Varghese N."/>
        </authorList>
    </citation>
    <scope>NUCLEOTIDE SEQUENCE [LARGE SCALE GENOMIC DNA]</scope>
    <source>
        <strain evidence="4">GAS106B</strain>
    </source>
</reference>
<proteinExistence type="predicted"/>
<dbReference type="EMBL" id="FNKP01000003">
    <property type="protein sequence ID" value="SDR50031.1"/>
    <property type="molecule type" value="Genomic_DNA"/>
</dbReference>
<evidence type="ECO:0000259" key="2">
    <source>
        <dbReference type="Pfam" id="PF02517"/>
    </source>
</evidence>
<feature type="transmembrane region" description="Helical" evidence="1">
    <location>
        <begin position="113"/>
        <end position="131"/>
    </location>
</feature>
<name>A0A1H1JJ20_9BURK</name>
<gene>
    <name evidence="3" type="ORF">SAMN05443245_6562</name>
</gene>
<feature type="domain" description="CAAX prenyl protease 2/Lysostaphin resistance protein A-like" evidence="2">
    <location>
        <begin position="60"/>
        <end position="152"/>
    </location>
</feature>
<evidence type="ECO:0000313" key="4">
    <source>
        <dbReference type="Proteomes" id="UP000183487"/>
    </source>
</evidence>
<dbReference type="RefSeq" id="WP_074771734.1">
    <property type="nucleotide sequence ID" value="NZ_FNKP01000003.1"/>
</dbReference>
<dbReference type="Pfam" id="PF02517">
    <property type="entry name" value="Rce1-like"/>
    <property type="match status" value="1"/>
</dbReference>
<evidence type="ECO:0000313" key="3">
    <source>
        <dbReference type="EMBL" id="SDR50031.1"/>
    </source>
</evidence>